<proteinExistence type="predicted"/>
<reference evidence="1" key="1">
    <citation type="submission" date="2021-05" db="EMBL/GenBank/DDBJ databases">
        <authorList>
            <person name="Alioto T."/>
            <person name="Alioto T."/>
            <person name="Gomez Garrido J."/>
        </authorList>
    </citation>
    <scope>NUCLEOTIDE SEQUENCE</scope>
</reference>
<name>A0A8D8SCT7_9HEMI</name>
<accession>A0A8D8SCT7</accession>
<dbReference type="EMBL" id="HBUF01213345">
    <property type="protein sequence ID" value="CAG6666211.1"/>
    <property type="molecule type" value="Transcribed_RNA"/>
</dbReference>
<evidence type="ECO:0000313" key="1">
    <source>
        <dbReference type="EMBL" id="CAG6666211.1"/>
    </source>
</evidence>
<sequence>MSFQISDRPAGHSFLPCDRDFALIEKSKKKSAAMVPADWKCIIEGASITNPYIVREMQQTDFKDFEPLVTKIFIQNPQFQITKFAWYKMCSDDPSSVLARESHQVNKPWKLFKLFRDEEGESEPPQLYRAPLPITKDKKKDLLKMTEYLRSQEHVDYYKGLPSQ</sequence>
<organism evidence="1">
    <name type="scientific">Cacopsylla melanoneura</name>
    <dbReference type="NCBI Taxonomy" id="428564"/>
    <lineage>
        <taxon>Eukaryota</taxon>
        <taxon>Metazoa</taxon>
        <taxon>Ecdysozoa</taxon>
        <taxon>Arthropoda</taxon>
        <taxon>Hexapoda</taxon>
        <taxon>Insecta</taxon>
        <taxon>Pterygota</taxon>
        <taxon>Neoptera</taxon>
        <taxon>Paraneoptera</taxon>
        <taxon>Hemiptera</taxon>
        <taxon>Sternorrhyncha</taxon>
        <taxon>Psylloidea</taxon>
        <taxon>Psyllidae</taxon>
        <taxon>Psyllinae</taxon>
        <taxon>Cacopsylla</taxon>
    </lineage>
</organism>
<dbReference type="AlphaFoldDB" id="A0A8D8SCT7"/>
<protein>
    <submittedName>
        <fullName evidence="1">Uncharacterized protein</fullName>
    </submittedName>
</protein>